<gene>
    <name evidence="2" type="ORF">PU560_14125</name>
</gene>
<accession>A0ABT5TZU1</accession>
<dbReference type="PANTHER" id="PTHR28208:SF3">
    <property type="entry name" value="PHOSPHATIDATE PHOSPHATASE APP1"/>
    <property type="match status" value="1"/>
</dbReference>
<feature type="domain" description="Phosphatidate phosphatase APP1 catalytic" evidence="1">
    <location>
        <begin position="152"/>
        <end position="302"/>
    </location>
</feature>
<sequence length="360" mass="39911">MALSQAAAAFEDAVNRRIVPVLRRRGWRPRTIAFTGYGSTESVRVLARVLMARPDEHSSVTADVDADDDDLDAAQEAQRGWRSFFTAQVAHLPVTIQVGEAELRATTDRGGYLDVVVHDHGLPPGWHEATIRARAAEPVCAQVLVVGAETTVGIVSDIDDTVMVTHLPRPFIAAWNTFVRHSSARRAVPGMSQLYRDLLAEHPDAPVFYLSTGAWNVVPTLTRFLRRHGFPEGPLLMTDWGPSNTGFFRSGQEHKRTELRNLVITFPQVHWLLVGDDGQHDPLLYDELAREHADHVAAIGVRVLSPAEQLLAHGTPTELEEPVSKARAEHHVPLVRGRDGHALRKLLPHVLERRLSRVTG</sequence>
<proteinExistence type="predicted"/>
<evidence type="ECO:0000313" key="3">
    <source>
        <dbReference type="Proteomes" id="UP001165561"/>
    </source>
</evidence>
<reference evidence="2" key="1">
    <citation type="submission" date="2023-02" db="EMBL/GenBank/DDBJ databases">
        <title>Georgenia sp.10Sc9-8, isolated from a soil sample collected from the Taklamakan desert.</title>
        <authorList>
            <person name="Liu S."/>
        </authorList>
    </citation>
    <scope>NUCLEOTIDE SEQUENCE</scope>
    <source>
        <strain evidence="2">10Sc9-8</strain>
    </source>
</reference>
<dbReference type="Pfam" id="PF09949">
    <property type="entry name" value="APP1_cat"/>
    <property type="match status" value="1"/>
</dbReference>
<organism evidence="2 3">
    <name type="scientific">Georgenia halotolerans</name>
    <dbReference type="NCBI Taxonomy" id="3028317"/>
    <lineage>
        <taxon>Bacteria</taxon>
        <taxon>Bacillati</taxon>
        <taxon>Actinomycetota</taxon>
        <taxon>Actinomycetes</taxon>
        <taxon>Micrococcales</taxon>
        <taxon>Bogoriellaceae</taxon>
        <taxon>Georgenia</taxon>
    </lineage>
</organism>
<evidence type="ECO:0000259" key="1">
    <source>
        <dbReference type="Pfam" id="PF09949"/>
    </source>
</evidence>
<evidence type="ECO:0000313" key="2">
    <source>
        <dbReference type="EMBL" id="MDD9207590.1"/>
    </source>
</evidence>
<dbReference type="PANTHER" id="PTHR28208">
    <property type="entry name" value="PHOSPHATIDATE PHOSPHATASE APP1"/>
    <property type="match status" value="1"/>
</dbReference>
<dbReference type="Proteomes" id="UP001165561">
    <property type="component" value="Unassembled WGS sequence"/>
</dbReference>
<keyword evidence="3" id="KW-1185">Reference proteome</keyword>
<comment type="caution">
    <text evidence="2">The sequence shown here is derived from an EMBL/GenBank/DDBJ whole genome shotgun (WGS) entry which is preliminary data.</text>
</comment>
<dbReference type="InterPro" id="IPR052935">
    <property type="entry name" value="Mg2+_PAP"/>
</dbReference>
<dbReference type="InterPro" id="IPR019236">
    <property type="entry name" value="APP1_cat"/>
</dbReference>
<protein>
    <submittedName>
        <fullName evidence="2">DUF2183 domain-containing protein</fullName>
    </submittedName>
</protein>
<name>A0ABT5TZU1_9MICO</name>
<dbReference type="EMBL" id="JARACI010001127">
    <property type="protein sequence ID" value="MDD9207590.1"/>
    <property type="molecule type" value="Genomic_DNA"/>
</dbReference>